<accession>A0A3B0YDH7</accession>
<dbReference type="InterPro" id="IPR017937">
    <property type="entry name" value="Thioredoxin_CS"/>
</dbReference>
<proteinExistence type="predicted"/>
<dbReference type="InterPro" id="IPR036249">
    <property type="entry name" value="Thioredoxin-like_sf"/>
</dbReference>
<dbReference type="SUPFAM" id="SSF52833">
    <property type="entry name" value="Thioredoxin-like"/>
    <property type="match status" value="1"/>
</dbReference>
<sequence length="179" mass="19935">MRRALIPLLMLLTVQTFADAESIKPPPGVRVYDIGAAVDFDLADIDGNRDTLSSGRGQWVFLHFWASWCGPCRKEMPAVQRLSVLMADEALKIQLVNTAEDEDAIFSFLAGVAPDLTTLRDPDGEVTEVWKPRGLPATYLIDPQGQVRFQALGGRDWDQPEYLDFLKALIRNSAKTTDN</sequence>
<dbReference type="PROSITE" id="PS00194">
    <property type="entry name" value="THIOREDOXIN_1"/>
    <property type="match status" value="1"/>
</dbReference>
<feature type="domain" description="Thioredoxin" evidence="1">
    <location>
        <begin position="31"/>
        <end position="171"/>
    </location>
</feature>
<dbReference type="Gene3D" id="3.40.30.10">
    <property type="entry name" value="Glutaredoxin"/>
    <property type="match status" value="1"/>
</dbReference>
<evidence type="ECO:0000313" key="2">
    <source>
        <dbReference type="EMBL" id="VAW77501.1"/>
    </source>
</evidence>
<name>A0A3B0YDH7_9ZZZZ</name>
<dbReference type="CDD" id="cd02966">
    <property type="entry name" value="TlpA_like_family"/>
    <property type="match status" value="1"/>
</dbReference>
<dbReference type="InterPro" id="IPR013766">
    <property type="entry name" value="Thioredoxin_domain"/>
</dbReference>
<dbReference type="AlphaFoldDB" id="A0A3B0YDH7"/>
<dbReference type="PANTHER" id="PTHR42852:SF17">
    <property type="entry name" value="THIOREDOXIN-LIKE PROTEIN HI_1115"/>
    <property type="match status" value="1"/>
</dbReference>
<reference evidence="2" key="1">
    <citation type="submission" date="2018-06" db="EMBL/GenBank/DDBJ databases">
        <authorList>
            <person name="Zhirakovskaya E."/>
        </authorList>
    </citation>
    <scope>NUCLEOTIDE SEQUENCE</scope>
</reference>
<dbReference type="PROSITE" id="PS51352">
    <property type="entry name" value="THIOREDOXIN_2"/>
    <property type="match status" value="1"/>
</dbReference>
<dbReference type="GO" id="GO:0016491">
    <property type="term" value="F:oxidoreductase activity"/>
    <property type="evidence" value="ECO:0007669"/>
    <property type="project" value="InterPro"/>
</dbReference>
<dbReference type="InterPro" id="IPR050553">
    <property type="entry name" value="Thioredoxin_ResA/DsbE_sf"/>
</dbReference>
<dbReference type="PANTHER" id="PTHR42852">
    <property type="entry name" value="THIOL:DISULFIDE INTERCHANGE PROTEIN DSBE"/>
    <property type="match status" value="1"/>
</dbReference>
<dbReference type="InterPro" id="IPR000866">
    <property type="entry name" value="AhpC/TSA"/>
</dbReference>
<organism evidence="2">
    <name type="scientific">hydrothermal vent metagenome</name>
    <dbReference type="NCBI Taxonomy" id="652676"/>
    <lineage>
        <taxon>unclassified sequences</taxon>
        <taxon>metagenomes</taxon>
        <taxon>ecological metagenomes</taxon>
    </lineage>
</organism>
<dbReference type="EMBL" id="UOFN01000077">
    <property type="protein sequence ID" value="VAW77501.1"/>
    <property type="molecule type" value="Genomic_DNA"/>
</dbReference>
<dbReference type="Pfam" id="PF00578">
    <property type="entry name" value="AhpC-TSA"/>
    <property type="match status" value="1"/>
</dbReference>
<protein>
    <recommendedName>
        <fullName evidence="1">Thioredoxin domain-containing protein</fullName>
    </recommendedName>
</protein>
<dbReference type="GO" id="GO:0016209">
    <property type="term" value="F:antioxidant activity"/>
    <property type="evidence" value="ECO:0007669"/>
    <property type="project" value="InterPro"/>
</dbReference>
<evidence type="ECO:0000259" key="1">
    <source>
        <dbReference type="PROSITE" id="PS51352"/>
    </source>
</evidence>
<gene>
    <name evidence="2" type="ORF">MNBD_GAMMA15-2184</name>
</gene>